<keyword evidence="3 5" id="KW-1133">Transmembrane helix</keyword>
<feature type="transmembrane region" description="Helical" evidence="5">
    <location>
        <begin position="20"/>
        <end position="43"/>
    </location>
</feature>
<dbReference type="Pfam" id="PF04932">
    <property type="entry name" value="Wzy_C"/>
    <property type="match status" value="1"/>
</dbReference>
<evidence type="ECO:0000256" key="5">
    <source>
        <dbReference type="SAM" id="Phobius"/>
    </source>
</evidence>
<evidence type="ECO:0000256" key="4">
    <source>
        <dbReference type="ARBA" id="ARBA00023136"/>
    </source>
</evidence>
<gene>
    <name evidence="7" type="ORF">SAMN06269173_10725</name>
</gene>
<evidence type="ECO:0000313" key="7">
    <source>
        <dbReference type="EMBL" id="SNR79679.1"/>
    </source>
</evidence>
<evidence type="ECO:0000313" key="8">
    <source>
        <dbReference type="Proteomes" id="UP000198310"/>
    </source>
</evidence>
<comment type="subcellular location">
    <subcellularLocation>
        <location evidence="1">Membrane</location>
        <topology evidence="1">Multi-pass membrane protein</topology>
    </subcellularLocation>
</comment>
<feature type="transmembrane region" description="Helical" evidence="5">
    <location>
        <begin position="226"/>
        <end position="248"/>
    </location>
</feature>
<dbReference type="InterPro" id="IPR051533">
    <property type="entry name" value="WaaL-like"/>
</dbReference>
<feature type="domain" description="O-antigen ligase-related" evidence="6">
    <location>
        <begin position="226"/>
        <end position="354"/>
    </location>
</feature>
<protein>
    <submittedName>
        <fullName evidence="7">O-antigen ligase</fullName>
    </submittedName>
</protein>
<dbReference type="EMBL" id="FZNS01000007">
    <property type="protein sequence ID" value="SNR79679.1"/>
    <property type="molecule type" value="Genomic_DNA"/>
</dbReference>
<dbReference type="RefSeq" id="WP_089333396.1">
    <property type="nucleotide sequence ID" value="NZ_FZNS01000007.1"/>
</dbReference>
<evidence type="ECO:0000259" key="6">
    <source>
        <dbReference type="Pfam" id="PF04932"/>
    </source>
</evidence>
<dbReference type="GO" id="GO:0016874">
    <property type="term" value="F:ligase activity"/>
    <property type="evidence" value="ECO:0007669"/>
    <property type="project" value="UniProtKB-KW"/>
</dbReference>
<evidence type="ECO:0000256" key="3">
    <source>
        <dbReference type="ARBA" id="ARBA00022989"/>
    </source>
</evidence>
<dbReference type="Proteomes" id="UP000198310">
    <property type="component" value="Unassembled WGS sequence"/>
</dbReference>
<keyword evidence="4 5" id="KW-0472">Membrane</keyword>
<accession>A0A238Z9E2</accession>
<feature type="transmembrane region" description="Helical" evidence="5">
    <location>
        <begin position="156"/>
        <end position="174"/>
    </location>
</feature>
<proteinExistence type="predicted"/>
<feature type="transmembrane region" description="Helical" evidence="5">
    <location>
        <begin position="342"/>
        <end position="366"/>
    </location>
</feature>
<feature type="transmembrane region" description="Helical" evidence="5">
    <location>
        <begin position="260"/>
        <end position="279"/>
    </location>
</feature>
<feature type="transmembrane region" description="Helical" evidence="5">
    <location>
        <begin position="85"/>
        <end position="104"/>
    </location>
</feature>
<dbReference type="AlphaFoldDB" id="A0A238Z9E2"/>
<reference evidence="8" key="1">
    <citation type="submission" date="2017-06" db="EMBL/GenBank/DDBJ databases">
        <authorList>
            <person name="Varghese N."/>
            <person name="Submissions S."/>
        </authorList>
    </citation>
    <scope>NUCLEOTIDE SEQUENCE [LARGE SCALE GENOMIC DNA]</scope>
    <source>
        <strain evidence="8">DSM 28041</strain>
    </source>
</reference>
<keyword evidence="2 5" id="KW-0812">Transmembrane</keyword>
<sequence length="439" mass="49088">MHSTSTLSLPAASSALRYRGFLRTLQVVLTVILLIKIAGFFTWSDNVGVTRVLKIASRLAMTGAIVGVYQLILRRGAVDSFRWQNSLAPLLYGGYLLLGLASVLWSTDPGYSMLQLLMDVESFVFAFYFVKCFSLLESFFPTSTIRLSNVLGNASFLMVVLFVVGMLVAPDVFYRMTHGGEEARLGGFLMNPNELGMLCVVCLSCLAFDLYRRHHFRLTLVKMLPVFYALLLTGSRSSLVGFLLLVLFHVWQSGRARLKLAVAASALLIVPLVVQNVFVKQGGLEEVLSLTGRLPFWKALLTEGLPKEPLLGYGFMRIAYGDYFQSTHTYAAQMTHNTFIQVLLNLGLVGFGLVLAQLVCTVRGFLTYSAPEKRLLIISIFIPILINSFTEFGIFGQTNYGILFYQMLIFMISQRYHPLLSTAEKLFLRRKRPELLLAA</sequence>
<organism evidence="7 8">
    <name type="scientific">Hymenobacter mucosus</name>
    <dbReference type="NCBI Taxonomy" id="1411120"/>
    <lineage>
        <taxon>Bacteria</taxon>
        <taxon>Pseudomonadati</taxon>
        <taxon>Bacteroidota</taxon>
        <taxon>Cytophagia</taxon>
        <taxon>Cytophagales</taxon>
        <taxon>Hymenobacteraceae</taxon>
        <taxon>Hymenobacter</taxon>
    </lineage>
</organism>
<feature type="transmembrane region" description="Helical" evidence="5">
    <location>
        <begin position="375"/>
        <end position="396"/>
    </location>
</feature>
<feature type="transmembrane region" description="Helical" evidence="5">
    <location>
        <begin position="116"/>
        <end position="136"/>
    </location>
</feature>
<evidence type="ECO:0000256" key="1">
    <source>
        <dbReference type="ARBA" id="ARBA00004141"/>
    </source>
</evidence>
<name>A0A238Z9E2_9BACT</name>
<feature type="transmembrane region" description="Helical" evidence="5">
    <location>
        <begin position="55"/>
        <end position="73"/>
    </location>
</feature>
<dbReference type="PANTHER" id="PTHR37422">
    <property type="entry name" value="TEICHURONIC ACID BIOSYNTHESIS PROTEIN TUAE"/>
    <property type="match status" value="1"/>
</dbReference>
<evidence type="ECO:0000256" key="2">
    <source>
        <dbReference type="ARBA" id="ARBA00022692"/>
    </source>
</evidence>
<keyword evidence="7" id="KW-0436">Ligase</keyword>
<dbReference type="InterPro" id="IPR007016">
    <property type="entry name" value="O-antigen_ligase-rel_domated"/>
</dbReference>
<dbReference type="GO" id="GO:0016020">
    <property type="term" value="C:membrane"/>
    <property type="evidence" value="ECO:0007669"/>
    <property type="project" value="UniProtKB-SubCell"/>
</dbReference>
<keyword evidence="8" id="KW-1185">Reference proteome</keyword>
<dbReference type="PANTHER" id="PTHR37422:SF13">
    <property type="entry name" value="LIPOPOLYSACCHARIDE BIOSYNTHESIS PROTEIN PA4999-RELATED"/>
    <property type="match status" value="1"/>
</dbReference>